<gene>
    <name evidence="1" type="ORF">SDC9_170347</name>
</gene>
<proteinExistence type="predicted"/>
<reference evidence="1" key="1">
    <citation type="submission" date="2019-08" db="EMBL/GenBank/DDBJ databases">
        <authorList>
            <person name="Kucharzyk K."/>
            <person name="Murdoch R.W."/>
            <person name="Higgins S."/>
            <person name="Loffler F."/>
        </authorList>
    </citation>
    <scope>NUCLEOTIDE SEQUENCE</scope>
</reference>
<sequence length="56" mass="6455">MVHLAIDKDTEQFFRNRHLILIRAGIQFTKLTSFIETIGHTFNAINLIADILCNIL</sequence>
<accession>A0A645GAG2</accession>
<organism evidence="1">
    <name type="scientific">bioreactor metagenome</name>
    <dbReference type="NCBI Taxonomy" id="1076179"/>
    <lineage>
        <taxon>unclassified sequences</taxon>
        <taxon>metagenomes</taxon>
        <taxon>ecological metagenomes</taxon>
    </lineage>
</organism>
<dbReference type="EMBL" id="VSSQ01071332">
    <property type="protein sequence ID" value="MPN22962.1"/>
    <property type="molecule type" value="Genomic_DNA"/>
</dbReference>
<dbReference type="AlphaFoldDB" id="A0A645GAG2"/>
<comment type="caution">
    <text evidence="1">The sequence shown here is derived from an EMBL/GenBank/DDBJ whole genome shotgun (WGS) entry which is preliminary data.</text>
</comment>
<protein>
    <submittedName>
        <fullName evidence="1">Uncharacterized protein</fullName>
    </submittedName>
</protein>
<name>A0A645GAG2_9ZZZZ</name>
<evidence type="ECO:0000313" key="1">
    <source>
        <dbReference type="EMBL" id="MPN22962.1"/>
    </source>
</evidence>